<dbReference type="PANTHER" id="PTHR33710">
    <property type="entry name" value="BNAC02G09200D PROTEIN"/>
    <property type="match status" value="1"/>
</dbReference>
<dbReference type="AlphaFoldDB" id="A0A2U1LUB6"/>
<sequence>MTRLEMFRIKSMWGNYTFDYACSLSRGRAGGLISVWDPSFFVKDQIWCDDWYIIVQGKWVNSDEVFFMINIYGPQESSDKIALWNRLLEFIRNHDGHYVIFGDLNEVRVESERYGIEFSRSAANVFNTFIDDARLFKPVLGGRNFTWMNKAGTKMSKLDRFLISQHVMDVFTDVKVTALPRGWSDHTPIMLHCDKVDYGPIPFKFFHSWLQRDGFNDCIKMAYNECSLINPHMPLHQKLKVIKEHIKCWTQQVKNVEIDRKHEIISKINDIETKIDSNIASEVEKEDRIKLLKERDDLQQLEDMDVVQKAKVKWDVEGDENTKIFHGILKQKRHQQMVQGVMIDGTWVTDPNQVKMAFHKFYKDKFDVLDSLMELPPMVPFATLSQEDNIELERPTSKSDVDAY</sequence>
<name>A0A2U1LUB6_ARTAN</name>
<gene>
    <name evidence="1" type="ORF">CTI12_AA451230</name>
</gene>
<dbReference type="InterPro" id="IPR036691">
    <property type="entry name" value="Endo/exonu/phosph_ase_sf"/>
</dbReference>
<dbReference type="PANTHER" id="PTHR33710:SF64">
    <property type="entry name" value="ENDONUCLEASE_EXONUCLEASE_PHOSPHATASE DOMAIN-CONTAINING PROTEIN"/>
    <property type="match status" value="1"/>
</dbReference>
<dbReference type="SUPFAM" id="SSF56219">
    <property type="entry name" value="DNase I-like"/>
    <property type="match status" value="1"/>
</dbReference>
<keyword evidence="1" id="KW-0695">RNA-directed DNA polymerase</keyword>
<dbReference type="EMBL" id="PKPP01007733">
    <property type="protein sequence ID" value="PWA52585.1"/>
    <property type="molecule type" value="Genomic_DNA"/>
</dbReference>
<keyword evidence="2" id="KW-1185">Reference proteome</keyword>
<evidence type="ECO:0000313" key="1">
    <source>
        <dbReference type="EMBL" id="PWA52585.1"/>
    </source>
</evidence>
<reference evidence="1 2" key="1">
    <citation type="journal article" date="2018" name="Mol. Plant">
        <title>The genome of Artemisia annua provides insight into the evolution of Asteraceae family and artemisinin biosynthesis.</title>
        <authorList>
            <person name="Shen Q."/>
            <person name="Zhang L."/>
            <person name="Liao Z."/>
            <person name="Wang S."/>
            <person name="Yan T."/>
            <person name="Shi P."/>
            <person name="Liu M."/>
            <person name="Fu X."/>
            <person name="Pan Q."/>
            <person name="Wang Y."/>
            <person name="Lv Z."/>
            <person name="Lu X."/>
            <person name="Zhang F."/>
            <person name="Jiang W."/>
            <person name="Ma Y."/>
            <person name="Chen M."/>
            <person name="Hao X."/>
            <person name="Li L."/>
            <person name="Tang Y."/>
            <person name="Lv G."/>
            <person name="Zhou Y."/>
            <person name="Sun X."/>
            <person name="Brodelius P.E."/>
            <person name="Rose J.K.C."/>
            <person name="Tang K."/>
        </authorList>
    </citation>
    <scope>NUCLEOTIDE SEQUENCE [LARGE SCALE GENOMIC DNA]</scope>
    <source>
        <strain evidence="2">cv. Huhao1</strain>
        <tissue evidence="1">Leaf</tissue>
    </source>
</reference>
<accession>A0A2U1LUB6</accession>
<keyword evidence="1" id="KW-0808">Transferase</keyword>
<dbReference type="Proteomes" id="UP000245207">
    <property type="component" value="Unassembled WGS sequence"/>
</dbReference>
<dbReference type="STRING" id="35608.A0A2U1LUB6"/>
<dbReference type="OrthoDB" id="1935089at2759"/>
<dbReference type="GO" id="GO:0003964">
    <property type="term" value="F:RNA-directed DNA polymerase activity"/>
    <property type="evidence" value="ECO:0007669"/>
    <property type="project" value="UniProtKB-KW"/>
</dbReference>
<protein>
    <submittedName>
        <fullName evidence="1">RNA-directed DNA polymerase, eukaryota</fullName>
    </submittedName>
</protein>
<keyword evidence="1" id="KW-0548">Nucleotidyltransferase</keyword>
<comment type="caution">
    <text evidence="1">The sequence shown here is derived from an EMBL/GenBank/DDBJ whole genome shotgun (WGS) entry which is preliminary data.</text>
</comment>
<dbReference type="Gene3D" id="3.60.10.10">
    <property type="entry name" value="Endonuclease/exonuclease/phosphatase"/>
    <property type="match status" value="1"/>
</dbReference>
<organism evidence="1 2">
    <name type="scientific">Artemisia annua</name>
    <name type="common">Sweet wormwood</name>
    <dbReference type="NCBI Taxonomy" id="35608"/>
    <lineage>
        <taxon>Eukaryota</taxon>
        <taxon>Viridiplantae</taxon>
        <taxon>Streptophyta</taxon>
        <taxon>Embryophyta</taxon>
        <taxon>Tracheophyta</taxon>
        <taxon>Spermatophyta</taxon>
        <taxon>Magnoliopsida</taxon>
        <taxon>eudicotyledons</taxon>
        <taxon>Gunneridae</taxon>
        <taxon>Pentapetalae</taxon>
        <taxon>asterids</taxon>
        <taxon>campanulids</taxon>
        <taxon>Asterales</taxon>
        <taxon>Asteraceae</taxon>
        <taxon>Asteroideae</taxon>
        <taxon>Anthemideae</taxon>
        <taxon>Artemisiinae</taxon>
        <taxon>Artemisia</taxon>
    </lineage>
</organism>
<proteinExistence type="predicted"/>
<evidence type="ECO:0000313" key="2">
    <source>
        <dbReference type="Proteomes" id="UP000245207"/>
    </source>
</evidence>